<name>A0A7T8JZ19_CALRO</name>
<proteinExistence type="predicted"/>
<organism evidence="6 7">
    <name type="scientific">Caligus rogercresseyi</name>
    <name type="common">Sea louse</name>
    <dbReference type="NCBI Taxonomy" id="217165"/>
    <lineage>
        <taxon>Eukaryota</taxon>
        <taxon>Metazoa</taxon>
        <taxon>Ecdysozoa</taxon>
        <taxon>Arthropoda</taxon>
        <taxon>Crustacea</taxon>
        <taxon>Multicrustacea</taxon>
        <taxon>Hexanauplia</taxon>
        <taxon>Copepoda</taxon>
        <taxon>Siphonostomatoida</taxon>
        <taxon>Caligidae</taxon>
        <taxon>Caligus</taxon>
    </lineage>
</organism>
<dbReference type="PROSITE" id="PS50217">
    <property type="entry name" value="BZIP"/>
    <property type="match status" value="1"/>
</dbReference>
<feature type="region of interest" description="Disordered" evidence="4">
    <location>
        <begin position="35"/>
        <end position="66"/>
    </location>
</feature>
<dbReference type="GO" id="GO:0000978">
    <property type="term" value="F:RNA polymerase II cis-regulatory region sequence-specific DNA binding"/>
    <property type="evidence" value="ECO:0007669"/>
    <property type="project" value="TreeGrafter"/>
</dbReference>
<accession>A0A7T8JZ19</accession>
<keyword evidence="3" id="KW-0804">Transcription</keyword>
<dbReference type="Proteomes" id="UP000595437">
    <property type="component" value="Chromosome 9"/>
</dbReference>
<dbReference type="SUPFAM" id="SSF57959">
    <property type="entry name" value="Leucine zipper domain"/>
    <property type="match status" value="1"/>
</dbReference>
<dbReference type="OrthoDB" id="5974330at2759"/>
<dbReference type="GO" id="GO:0005634">
    <property type="term" value="C:nucleus"/>
    <property type="evidence" value="ECO:0007669"/>
    <property type="project" value="TreeGrafter"/>
</dbReference>
<dbReference type="InterPro" id="IPR004827">
    <property type="entry name" value="bZIP"/>
</dbReference>
<evidence type="ECO:0000256" key="3">
    <source>
        <dbReference type="ARBA" id="ARBA00023163"/>
    </source>
</evidence>
<dbReference type="SUPFAM" id="SSF47454">
    <property type="entry name" value="A DNA-binding domain in eukaryotic transcription factors"/>
    <property type="match status" value="1"/>
</dbReference>
<dbReference type="GO" id="GO:0000981">
    <property type="term" value="F:DNA-binding transcription factor activity, RNA polymerase II-specific"/>
    <property type="evidence" value="ECO:0007669"/>
    <property type="project" value="TreeGrafter"/>
</dbReference>
<dbReference type="AlphaFoldDB" id="A0A7T8JZ19"/>
<evidence type="ECO:0000259" key="5">
    <source>
        <dbReference type="PROSITE" id="PS50217"/>
    </source>
</evidence>
<reference evidence="7" key="1">
    <citation type="submission" date="2021-01" db="EMBL/GenBank/DDBJ databases">
        <title>Caligus Genome Assembly.</title>
        <authorList>
            <person name="Gallardo-Escarate C."/>
        </authorList>
    </citation>
    <scope>NUCLEOTIDE SEQUENCE [LARGE SCALE GENOMIC DNA]</scope>
</reference>
<feature type="domain" description="BZIP" evidence="5">
    <location>
        <begin position="18"/>
        <end position="66"/>
    </location>
</feature>
<dbReference type="Gene3D" id="1.20.5.170">
    <property type="match status" value="1"/>
</dbReference>
<evidence type="ECO:0000256" key="2">
    <source>
        <dbReference type="ARBA" id="ARBA00023125"/>
    </source>
</evidence>
<feature type="compositionally biased region" description="Basic and acidic residues" evidence="4">
    <location>
        <begin position="44"/>
        <end position="54"/>
    </location>
</feature>
<feature type="non-terminal residue" evidence="6">
    <location>
        <position position="1"/>
    </location>
</feature>
<sequence length="66" mass="7940">VRELNRRLCGLPKEEILRAKRKRRTLKNRTYAQNCRSKRLSHRKGMEEANKGLSEELNQLRAELHR</sequence>
<evidence type="ECO:0000256" key="4">
    <source>
        <dbReference type="SAM" id="MobiDB-lite"/>
    </source>
</evidence>
<dbReference type="PANTHER" id="PTHR10129">
    <property type="entry name" value="TRANSCRIPTION FACTOR MAF"/>
    <property type="match status" value="1"/>
</dbReference>
<evidence type="ECO:0000256" key="1">
    <source>
        <dbReference type="ARBA" id="ARBA00023015"/>
    </source>
</evidence>
<gene>
    <name evidence="6" type="ORF">FKW44_014484</name>
</gene>
<feature type="non-terminal residue" evidence="6">
    <location>
        <position position="66"/>
    </location>
</feature>
<dbReference type="PANTHER" id="PTHR10129:SF48">
    <property type="entry name" value="MAF-S, ISOFORM B"/>
    <property type="match status" value="1"/>
</dbReference>
<evidence type="ECO:0000313" key="6">
    <source>
        <dbReference type="EMBL" id="QQP40448.1"/>
    </source>
</evidence>
<dbReference type="EMBL" id="CP045898">
    <property type="protein sequence ID" value="QQP40448.1"/>
    <property type="molecule type" value="Genomic_DNA"/>
</dbReference>
<keyword evidence="1" id="KW-0805">Transcription regulation</keyword>
<dbReference type="InterPro" id="IPR024874">
    <property type="entry name" value="Transcription_factor_Maf_fam"/>
</dbReference>
<evidence type="ECO:0000313" key="7">
    <source>
        <dbReference type="Proteomes" id="UP000595437"/>
    </source>
</evidence>
<dbReference type="Pfam" id="PF03131">
    <property type="entry name" value="bZIP_Maf"/>
    <property type="match status" value="1"/>
</dbReference>
<keyword evidence="7" id="KW-1185">Reference proteome</keyword>
<dbReference type="InterPro" id="IPR008917">
    <property type="entry name" value="TF_DNA-bd_sf"/>
</dbReference>
<keyword evidence="2" id="KW-0238">DNA-binding</keyword>
<dbReference type="InterPro" id="IPR004826">
    <property type="entry name" value="bZIP_Maf"/>
</dbReference>
<protein>
    <recommendedName>
        <fullName evidence="5">BZIP domain-containing protein</fullName>
    </recommendedName>
</protein>
<dbReference type="InterPro" id="IPR046347">
    <property type="entry name" value="bZIP_sf"/>
</dbReference>